<evidence type="ECO:0000259" key="1">
    <source>
        <dbReference type="Pfam" id="PF10552"/>
    </source>
</evidence>
<evidence type="ECO:0000313" key="2">
    <source>
        <dbReference type="EMBL" id="PJO42913.1"/>
    </source>
</evidence>
<comment type="caution">
    <text evidence="2">The sequence shown here is derived from an EMBL/GenBank/DDBJ whole genome shotgun (WGS) entry which is preliminary data.</text>
</comment>
<proteinExistence type="predicted"/>
<name>A0A2M9Q4C5_9BACI</name>
<protein>
    <recommendedName>
        <fullName evidence="1">ORF6C domain-containing protein</fullName>
    </recommendedName>
</protein>
<dbReference type="Pfam" id="PF10552">
    <property type="entry name" value="ORF6C"/>
    <property type="match status" value="1"/>
</dbReference>
<gene>
    <name evidence="2" type="ORF">CWD94_14105</name>
</gene>
<reference evidence="2 3" key="1">
    <citation type="submission" date="2017-11" db="EMBL/GenBank/DDBJ databases">
        <title>Bacterial isolate from king chilli rhizosphere.</title>
        <authorList>
            <person name="Takhelmayum P."/>
            <person name="Sarangthem I."/>
        </authorList>
    </citation>
    <scope>NUCLEOTIDE SEQUENCE [LARGE SCALE GENOMIC DNA]</scope>
    <source>
        <strain evidence="3">t26</strain>
    </source>
</reference>
<dbReference type="AlphaFoldDB" id="A0A2M9Q4C5"/>
<sequence>MLLSRRRFKIELHREIKDRFAVASYKDICRQDLQQALRCIDSWIPRKYLE</sequence>
<organism evidence="2 3">
    <name type="scientific">Lysinibacillus xylanilyticus</name>
    <dbReference type="NCBI Taxonomy" id="582475"/>
    <lineage>
        <taxon>Bacteria</taxon>
        <taxon>Bacillati</taxon>
        <taxon>Bacillota</taxon>
        <taxon>Bacilli</taxon>
        <taxon>Bacillales</taxon>
        <taxon>Bacillaceae</taxon>
        <taxon>Lysinibacillus</taxon>
    </lineage>
</organism>
<accession>A0A2M9Q4C5</accession>
<dbReference type="InterPro" id="IPR018878">
    <property type="entry name" value="ORF6C_dom"/>
</dbReference>
<evidence type="ECO:0000313" key="3">
    <source>
        <dbReference type="Proteomes" id="UP000232101"/>
    </source>
</evidence>
<dbReference type="EMBL" id="PHQY01000646">
    <property type="protein sequence ID" value="PJO42913.1"/>
    <property type="molecule type" value="Genomic_DNA"/>
</dbReference>
<dbReference type="Proteomes" id="UP000232101">
    <property type="component" value="Unassembled WGS sequence"/>
</dbReference>
<feature type="domain" description="ORF6C" evidence="1">
    <location>
        <begin position="11"/>
        <end position="49"/>
    </location>
</feature>